<protein>
    <submittedName>
        <fullName evidence="2">Uncharacterized protein</fullName>
    </submittedName>
</protein>
<sequence>MTTSTASPACLKNGRRLMKNQHICLQLSLKDEWTNPAGIAFHHILTGIGIGSCVVLGVLVTVTCVCCCCGCCVACGCGRRKSKEYSDIEVQPKDTYRPAAQYQGQHLPQTGYPQQWAQGPNVCVQPVAQSVEFKQNPLCQVNQVGIGQTISQD</sequence>
<dbReference type="EMBL" id="JARBJD010000134">
    <property type="protein sequence ID" value="KAK2950513.1"/>
    <property type="molecule type" value="Genomic_DNA"/>
</dbReference>
<evidence type="ECO:0000313" key="2">
    <source>
        <dbReference type="EMBL" id="KAK2950513.1"/>
    </source>
</evidence>
<accession>A0ABQ9XDF3</accession>
<name>A0ABQ9XDF3_9EUKA</name>
<keyword evidence="3" id="KW-1185">Reference proteome</keyword>
<keyword evidence="1" id="KW-0812">Transmembrane</keyword>
<feature type="transmembrane region" description="Helical" evidence="1">
    <location>
        <begin position="44"/>
        <end position="77"/>
    </location>
</feature>
<reference evidence="2 3" key="1">
    <citation type="journal article" date="2022" name="bioRxiv">
        <title>Genomics of Preaxostyla Flagellates Illuminates Evolutionary Transitions and the Path Towards Mitochondrial Loss.</title>
        <authorList>
            <person name="Novak L.V.F."/>
            <person name="Treitli S.C."/>
            <person name="Pyrih J."/>
            <person name="Halakuc P."/>
            <person name="Pipaliya S.V."/>
            <person name="Vacek V."/>
            <person name="Brzon O."/>
            <person name="Soukal P."/>
            <person name="Eme L."/>
            <person name="Dacks J.B."/>
            <person name="Karnkowska A."/>
            <person name="Elias M."/>
            <person name="Hampl V."/>
        </authorList>
    </citation>
    <scope>NUCLEOTIDE SEQUENCE [LARGE SCALE GENOMIC DNA]</scope>
    <source>
        <strain evidence="2">NAU3</strain>
        <tissue evidence="2">Gut</tissue>
    </source>
</reference>
<comment type="caution">
    <text evidence="2">The sequence shown here is derived from an EMBL/GenBank/DDBJ whole genome shotgun (WGS) entry which is preliminary data.</text>
</comment>
<evidence type="ECO:0000313" key="3">
    <source>
        <dbReference type="Proteomes" id="UP001281761"/>
    </source>
</evidence>
<keyword evidence="1" id="KW-1133">Transmembrane helix</keyword>
<evidence type="ECO:0000256" key="1">
    <source>
        <dbReference type="SAM" id="Phobius"/>
    </source>
</evidence>
<dbReference type="Proteomes" id="UP001281761">
    <property type="component" value="Unassembled WGS sequence"/>
</dbReference>
<keyword evidence="1" id="KW-0472">Membrane</keyword>
<organism evidence="2 3">
    <name type="scientific">Blattamonas nauphoetae</name>
    <dbReference type="NCBI Taxonomy" id="2049346"/>
    <lineage>
        <taxon>Eukaryota</taxon>
        <taxon>Metamonada</taxon>
        <taxon>Preaxostyla</taxon>
        <taxon>Oxymonadida</taxon>
        <taxon>Blattamonas</taxon>
    </lineage>
</organism>
<gene>
    <name evidence="2" type="ORF">BLNAU_14506</name>
</gene>
<proteinExistence type="predicted"/>